<proteinExistence type="inferred from homology"/>
<dbReference type="GO" id="GO:0008360">
    <property type="term" value="P:regulation of cell shape"/>
    <property type="evidence" value="ECO:0007669"/>
    <property type="project" value="TreeGrafter"/>
</dbReference>
<dbReference type="PROSITE" id="PS51232">
    <property type="entry name" value="GBD_FH3"/>
    <property type="match status" value="1"/>
</dbReference>
<dbReference type="GO" id="GO:0016477">
    <property type="term" value="P:cell migration"/>
    <property type="evidence" value="ECO:0007669"/>
    <property type="project" value="TreeGrafter"/>
</dbReference>
<organism evidence="6 7">
    <name type="scientific">Cyprinus carpio</name>
    <name type="common">Common carp</name>
    <dbReference type="NCBI Taxonomy" id="7962"/>
    <lineage>
        <taxon>Eukaryota</taxon>
        <taxon>Metazoa</taxon>
        <taxon>Chordata</taxon>
        <taxon>Craniata</taxon>
        <taxon>Vertebrata</taxon>
        <taxon>Euteleostomi</taxon>
        <taxon>Actinopterygii</taxon>
        <taxon>Neopterygii</taxon>
        <taxon>Teleostei</taxon>
        <taxon>Ostariophysi</taxon>
        <taxon>Cypriniformes</taxon>
        <taxon>Cyprinidae</taxon>
        <taxon>Cyprininae</taxon>
        <taxon>Cyprinus</taxon>
    </lineage>
</organism>
<evidence type="ECO:0000256" key="2">
    <source>
        <dbReference type="SAM" id="Coils"/>
    </source>
</evidence>
<accession>A0A8C1Q4H8</accession>
<dbReference type="PANTHER" id="PTHR45857">
    <property type="entry name" value="FORMIN-LIKE PROTEIN"/>
    <property type="match status" value="1"/>
</dbReference>
<name>A0A8C1Q4H8_CYPCA</name>
<evidence type="ECO:0000313" key="6">
    <source>
        <dbReference type="Ensembl" id="ENSCCRP00010114420.1"/>
    </source>
</evidence>
<dbReference type="Pfam" id="PF02181">
    <property type="entry name" value="FH2"/>
    <property type="match status" value="1"/>
</dbReference>
<protein>
    <submittedName>
        <fullName evidence="6">Formin-like 2a</fullName>
    </submittedName>
</protein>
<evidence type="ECO:0000259" key="5">
    <source>
        <dbReference type="PROSITE" id="PS51444"/>
    </source>
</evidence>
<dbReference type="InterPro" id="IPR011989">
    <property type="entry name" value="ARM-like"/>
</dbReference>
<dbReference type="Gene3D" id="1.25.10.10">
    <property type="entry name" value="Leucine-rich Repeat Variant"/>
    <property type="match status" value="1"/>
</dbReference>
<dbReference type="Pfam" id="PF06367">
    <property type="entry name" value="Drf_FH3"/>
    <property type="match status" value="1"/>
</dbReference>
<comment type="similarity">
    <text evidence="1">Belongs to the formin homology family.</text>
</comment>
<evidence type="ECO:0000256" key="3">
    <source>
        <dbReference type="SAM" id="MobiDB-lite"/>
    </source>
</evidence>
<dbReference type="Proteomes" id="UP000694427">
    <property type="component" value="Unplaced"/>
</dbReference>
<dbReference type="SMART" id="SM01140">
    <property type="entry name" value="Drf_GBD"/>
    <property type="match status" value="1"/>
</dbReference>
<dbReference type="FunFam" id="1.25.10.10:FF:000024">
    <property type="entry name" value="Formin-like 1, isoform CRA_c"/>
    <property type="match status" value="1"/>
</dbReference>
<dbReference type="GO" id="GO:0031267">
    <property type="term" value="F:small GTPase binding"/>
    <property type="evidence" value="ECO:0007669"/>
    <property type="project" value="InterPro"/>
</dbReference>
<evidence type="ECO:0000313" key="7">
    <source>
        <dbReference type="Proteomes" id="UP000694427"/>
    </source>
</evidence>
<dbReference type="Pfam" id="PF06371">
    <property type="entry name" value="Drf_GBD"/>
    <property type="match status" value="1"/>
</dbReference>
<dbReference type="GO" id="GO:0051015">
    <property type="term" value="F:actin filament binding"/>
    <property type="evidence" value="ECO:0007669"/>
    <property type="project" value="TreeGrafter"/>
</dbReference>
<feature type="domain" description="FH2" evidence="5">
    <location>
        <begin position="534"/>
        <end position="659"/>
    </location>
</feature>
<sequence>MGNAGSMNQHTDPRGHHMPLKLPMPEPAELEERFALVLNSMNLPPDKARLLRQYDNEKKWELICDQERFQVKNPPHTYIHKLQGYLDPAVTRKKFRRRVQESTQVLRELEISLRTNHIGWVREFLNEENKGLDVLVEYLSFAQYAVTSNTLPSRRTLKNSRLVCKKDDVHVCIMCLRAIMNYQYGFNMVMSHPHAVNEIALSLNNKNPRTKALVLELLAAVCLVRGGHEIILSAFDHFKEVCLEDQRFEKLMEHFKNEDNNIDFMVACMQFINIVVHSVEDMNFRVHLQYDFTKLGLDEYLDKLKHTESDKLHVQIQAYLDNVFDVGALLEDAETKNAALERVEELEENMSHLTEKLQDTENEAMAKIVELEKQLMQKNKELESVREVYKDASSQVHTLRRMVKEKDEAIQKQSNLEKKIHELEKQGTIKIQKKADGDIAILTPPPQGNGHLPGSQGVAGVSGEGMVSHGGVANGTTHAMTPAPPPPPPPPPLPGLTLDISAPMPPPPPPMAPPLPGCGSPTVIMNSGLAAVKIKKPIKTKFRLPVFNWVALKPNQINGTVFNEIDDERILEDLNVDEFEEIFKTKAQGPPIDITSSKQKTSQKGPNKISLLDSNRAKNLAITLRKVGKTSEEICRAIQINSLKYFLICKLFFMITAAM</sequence>
<dbReference type="InterPro" id="IPR010473">
    <property type="entry name" value="GTPase-bd"/>
</dbReference>
<evidence type="ECO:0000256" key="1">
    <source>
        <dbReference type="ARBA" id="ARBA00023449"/>
    </source>
</evidence>
<dbReference type="AlphaFoldDB" id="A0A8C1Q4H8"/>
<keyword evidence="2" id="KW-0175">Coiled coil</keyword>
<dbReference type="Gene3D" id="1.20.58.2220">
    <property type="entry name" value="Formin, FH2 domain"/>
    <property type="match status" value="1"/>
</dbReference>
<dbReference type="GO" id="GO:0005829">
    <property type="term" value="C:cytosol"/>
    <property type="evidence" value="ECO:0007669"/>
    <property type="project" value="TreeGrafter"/>
</dbReference>
<dbReference type="PROSITE" id="PS51444">
    <property type="entry name" value="FH2"/>
    <property type="match status" value="1"/>
</dbReference>
<dbReference type="InterPro" id="IPR016024">
    <property type="entry name" value="ARM-type_fold"/>
</dbReference>
<feature type="coiled-coil region" evidence="2">
    <location>
        <begin position="329"/>
        <end position="426"/>
    </location>
</feature>
<dbReference type="PANTHER" id="PTHR45857:SF5">
    <property type="entry name" value="FORMIN-LIKE PROTEIN 2"/>
    <property type="match status" value="1"/>
</dbReference>
<reference evidence="6" key="1">
    <citation type="submission" date="2025-08" db="UniProtKB">
        <authorList>
            <consortium name="Ensembl"/>
        </authorList>
    </citation>
    <scope>IDENTIFICATION</scope>
</reference>
<dbReference type="InterPro" id="IPR042201">
    <property type="entry name" value="FH2_Formin_sf"/>
</dbReference>
<evidence type="ECO:0000259" key="4">
    <source>
        <dbReference type="PROSITE" id="PS51232"/>
    </source>
</evidence>
<keyword evidence="7" id="KW-1185">Reference proteome</keyword>
<feature type="compositionally biased region" description="Polar residues" evidence="3">
    <location>
        <begin position="1"/>
        <end position="10"/>
    </location>
</feature>
<dbReference type="InterPro" id="IPR015425">
    <property type="entry name" value="FH2_Formin"/>
</dbReference>
<dbReference type="SMART" id="SM01139">
    <property type="entry name" value="Drf_FH3"/>
    <property type="match status" value="1"/>
</dbReference>
<feature type="domain" description="GBD/FH3" evidence="4">
    <location>
        <begin position="22"/>
        <end position="417"/>
    </location>
</feature>
<feature type="region of interest" description="Disordered" evidence="3">
    <location>
        <begin position="1"/>
        <end position="22"/>
    </location>
</feature>
<dbReference type="SUPFAM" id="SSF101447">
    <property type="entry name" value="Formin homology 2 domain (FH2 domain)"/>
    <property type="match status" value="1"/>
</dbReference>
<dbReference type="GO" id="GO:0030866">
    <property type="term" value="P:cortical actin cytoskeleton organization"/>
    <property type="evidence" value="ECO:0007669"/>
    <property type="project" value="TreeGrafter"/>
</dbReference>
<dbReference type="Ensembl" id="ENSCCRT00010127236.1">
    <property type="protein sequence ID" value="ENSCCRP00010114420.1"/>
    <property type="gene ID" value="ENSCCRG00010050246.1"/>
</dbReference>
<dbReference type="InterPro" id="IPR010472">
    <property type="entry name" value="FH3_dom"/>
</dbReference>
<dbReference type="SUPFAM" id="SSF48371">
    <property type="entry name" value="ARM repeat"/>
    <property type="match status" value="1"/>
</dbReference>
<dbReference type="InterPro" id="IPR014768">
    <property type="entry name" value="GBD/FH3_dom"/>
</dbReference>
<reference evidence="6" key="2">
    <citation type="submission" date="2025-09" db="UniProtKB">
        <authorList>
            <consortium name="Ensembl"/>
        </authorList>
    </citation>
    <scope>IDENTIFICATION</scope>
</reference>
<dbReference type="InterPro" id="IPR043592">
    <property type="entry name" value="FMNL_animal"/>
</dbReference>